<dbReference type="SUPFAM" id="SSF110849">
    <property type="entry name" value="ParB/Sulfiredoxin"/>
    <property type="match status" value="1"/>
</dbReference>
<proteinExistence type="predicted"/>
<name>A0A5M8P439_9BACT</name>
<evidence type="ECO:0000313" key="2">
    <source>
        <dbReference type="Proteomes" id="UP000324575"/>
    </source>
</evidence>
<dbReference type="Gene3D" id="3.90.1530.10">
    <property type="entry name" value="Conserved hypothetical protein from pyrococcus furiosus pfu- 392566-001, ParB domain"/>
    <property type="match status" value="1"/>
</dbReference>
<dbReference type="Proteomes" id="UP000324575">
    <property type="component" value="Unassembled WGS sequence"/>
</dbReference>
<dbReference type="SUPFAM" id="SSF53335">
    <property type="entry name" value="S-adenosyl-L-methionine-dependent methyltransferases"/>
    <property type="match status" value="2"/>
</dbReference>
<gene>
    <name evidence="1" type="ORF">EZS26_000751</name>
</gene>
<protein>
    <recommendedName>
        <fullName evidence="3">ParB/Sulfiredoxin domain-containing protein</fullName>
    </recommendedName>
</protein>
<organism evidence="1 2">
    <name type="scientific">Candidatus Ordinivivax streblomastigis</name>
    <dbReference type="NCBI Taxonomy" id="2540710"/>
    <lineage>
        <taxon>Bacteria</taxon>
        <taxon>Pseudomonadati</taxon>
        <taxon>Bacteroidota</taxon>
        <taxon>Bacteroidia</taxon>
        <taxon>Bacteroidales</taxon>
        <taxon>Candidatus Ordinivivax</taxon>
    </lineage>
</organism>
<dbReference type="Gene3D" id="3.40.50.150">
    <property type="entry name" value="Vaccinia Virus protein VP39"/>
    <property type="match status" value="1"/>
</dbReference>
<dbReference type="InterPro" id="IPR029063">
    <property type="entry name" value="SAM-dependent_MTases_sf"/>
</dbReference>
<accession>A0A5M8P439</accession>
<sequence>MEKIDLIQSVVLKISDLETNKGQIKGLAKNPRFIRDDRYNKLKRSIEESPEMIALRECLVFPYGGKYVIIGGNMRYRAQKELGYTEIVCKIIPPDTPVEALQAYTIKDNSGFGEWDMDALANDWSPEDLANWGVDFDFIEDAAQSEADRKEEKAIRKLVDDFIIPPFSILNTRGKEWQERHKQWVDLGIKSELGREDGITFAKTSQPPIYYQTKNQLAEQFGRKPTHEEIIEELHNKGIEEQKSVSIFDPVLTEISYRWFNVKRGRILDPFAGGSVRGIVAAKLGMQYVGNDLRTEQIIADIQNAKECLFDFDTDKLPIYTTGDSQQIDEILKIENITPQFDMIFSCPPYADLEVYSDRPNDLSNMDYQQFISAYRIIIEKSCKMLKNNRFAVFVVGDIRDKKGVYRNFVGDTIKAFTDCGLQYYNHLILVNQINSLAIRIRRKFQASRKAGKTHQNVLAFYKGEPEEMPAMFEQINMKKAIEQFNKSRENTEIHEEVICFYKGNISDINKEFGNVISDDNPETKVSGNTDTNLE</sequence>
<reference evidence="1 2" key="1">
    <citation type="submission" date="2019-03" db="EMBL/GenBank/DDBJ databases">
        <title>Single cell metagenomics reveals metabolic interactions within the superorganism composed of flagellate Streblomastix strix and complex community of Bacteroidetes bacteria on its surface.</title>
        <authorList>
            <person name="Treitli S.C."/>
            <person name="Kolisko M."/>
            <person name="Husnik F."/>
            <person name="Keeling P."/>
            <person name="Hampl V."/>
        </authorList>
    </citation>
    <scope>NUCLEOTIDE SEQUENCE [LARGE SCALE GENOMIC DNA]</scope>
    <source>
        <strain evidence="1">St1</strain>
    </source>
</reference>
<dbReference type="InterPro" id="IPR036086">
    <property type="entry name" value="ParB/Sulfiredoxin_sf"/>
</dbReference>
<dbReference type="AlphaFoldDB" id="A0A5M8P439"/>
<comment type="caution">
    <text evidence="1">The sequence shown here is derived from an EMBL/GenBank/DDBJ whole genome shotgun (WGS) entry which is preliminary data.</text>
</comment>
<dbReference type="EMBL" id="SNRX01000003">
    <property type="protein sequence ID" value="KAA6303148.1"/>
    <property type="molecule type" value="Genomic_DNA"/>
</dbReference>
<evidence type="ECO:0000313" key="1">
    <source>
        <dbReference type="EMBL" id="KAA6303148.1"/>
    </source>
</evidence>
<evidence type="ECO:0008006" key="3">
    <source>
        <dbReference type="Google" id="ProtNLM"/>
    </source>
</evidence>